<evidence type="ECO:0000256" key="4">
    <source>
        <dbReference type="ARBA" id="ARBA00011870"/>
    </source>
</evidence>
<dbReference type="GO" id="GO:0005737">
    <property type="term" value="C:cytoplasm"/>
    <property type="evidence" value="ECO:0007669"/>
    <property type="project" value="TreeGrafter"/>
</dbReference>
<evidence type="ECO:0000259" key="10">
    <source>
        <dbReference type="Pfam" id="PF00007"/>
    </source>
</evidence>
<dbReference type="GO" id="GO:2000866">
    <property type="term" value="P:positive regulation of estradiol secretion"/>
    <property type="evidence" value="ECO:0007669"/>
    <property type="project" value="UniProtKB-ARBA"/>
</dbReference>
<sequence>MGFVALPHILLFFSAAGVLLGCSLRNFTLHVEKPECGRCMVINTTICSGMCFSQDSNLRGLMGRAFLIQAVCVYQSVEYRSVKLPGCPAHADPLFVYPIARGCHCSKCNTVRNECVHTLRRSHTCRLKQLQTTDQ</sequence>
<dbReference type="PANTHER" id="PTHR11515:SF29">
    <property type="entry name" value="THYROTROPIN SUBUNIT BETA-LIKE"/>
    <property type="match status" value="1"/>
</dbReference>
<evidence type="ECO:0000256" key="2">
    <source>
        <dbReference type="ARBA" id="ARBA00004613"/>
    </source>
</evidence>
<comment type="subunit">
    <text evidence="4">Heterodimer of an alpha and a beta chain.</text>
</comment>
<dbReference type="GO" id="GO:0031762">
    <property type="term" value="F:follicle-stimulating hormone receptor binding"/>
    <property type="evidence" value="ECO:0007669"/>
    <property type="project" value="UniProtKB-ARBA"/>
</dbReference>
<feature type="domain" description="Glycoprotein hormone subunit beta" evidence="10">
    <location>
        <begin position="21"/>
        <end position="125"/>
    </location>
</feature>
<dbReference type="OrthoDB" id="8866353at2759"/>
<evidence type="ECO:0000256" key="3">
    <source>
        <dbReference type="ARBA" id="ARBA00006552"/>
    </source>
</evidence>
<keyword evidence="8" id="KW-0325">Glycoprotein</keyword>
<keyword evidence="7" id="KW-1015">Disulfide bond</keyword>
<evidence type="ECO:0000256" key="6">
    <source>
        <dbReference type="ARBA" id="ARBA00022702"/>
    </source>
</evidence>
<comment type="similarity">
    <text evidence="3">Belongs to the glycoprotein hormones subunit beta family.</text>
</comment>
<evidence type="ECO:0000256" key="9">
    <source>
        <dbReference type="SAM" id="SignalP"/>
    </source>
</evidence>
<feature type="signal peptide" evidence="9">
    <location>
        <begin position="1"/>
        <end position="21"/>
    </location>
</feature>
<dbReference type="PANTHER" id="PTHR11515">
    <property type="entry name" value="GLYCOPROTEIN HORMONE BETA CHAIN"/>
    <property type="match status" value="1"/>
</dbReference>
<evidence type="ECO:0000256" key="1">
    <source>
        <dbReference type="ARBA" id="ARBA00003920"/>
    </source>
</evidence>
<reference evidence="11" key="3">
    <citation type="submission" date="2025-09" db="UniProtKB">
        <authorList>
            <consortium name="Ensembl"/>
        </authorList>
    </citation>
    <scope>IDENTIFICATION</scope>
</reference>
<evidence type="ECO:0000313" key="11">
    <source>
        <dbReference type="Ensembl" id="ENSPNAP00000015475.1"/>
    </source>
</evidence>
<reference evidence="11 12" key="1">
    <citation type="submission" date="2020-10" db="EMBL/GenBank/DDBJ databases">
        <title>Pygocentrus nattereri (red-bellied piranha) genome, fPygNat1, primary haplotype.</title>
        <authorList>
            <person name="Myers G."/>
            <person name="Meyer A."/>
            <person name="Karagic N."/>
            <person name="Pippel M."/>
            <person name="Winkler S."/>
            <person name="Tracey A."/>
            <person name="Wood J."/>
            <person name="Formenti G."/>
            <person name="Howe K."/>
            <person name="Fedrigo O."/>
            <person name="Jarvis E.D."/>
        </authorList>
    </citation>
    <scope>NUCLEOTIDE SEQUENCE [LARGE SCALE GENOMIC DNA]</scope>
</reference>
<keyword evidence="9" id="KW-0732">Signal</keyword>
<dbReference type="STRING" id="42514.ENSPNAP00000015475"/>
<evidence type="ECO:0000256" key="7">
    <source>
        <dbReference type="ARBA" id="ARBA00023157"/>
    </source>
</evidence>
<comment type="subcellular location">
    <subcellularLocation>
        <location evidence="2">Secreted</location>
    </subcellularLocation>
</comment>
<dbReference type="InterPro" id="IPR029034">
    <property type="entry name" value="Cystine-knot_cytokine"/>
</dbReference>
<name>A0A3B4CVR3_PYGNA</name>
<dbReference type="GO" id="GO:2000836">
    <property type="term" value="P:positive regulation of androgen secretion"/>
    <property type="evidence" value="ECO:0007669"/>
    <property type="project" value="UniProtKB-ARBA"/>
</dbReference>
<dbReference type="FunFam" id="2.10.90.10:FF:000007">
    <property type="entry name" value="Luteinizing hormone beta subunit"/>
    <property type="match status" value="1"/>
</dbReference>
<keyword evidence="5" id="KW-0964">Secreted</keyword>
<keyword evidence="12" id="KW-1185">Reference proteome</keyword>
<keyword evidence="6" id="KW-0372">Hormone</keyword>
<dbReference type="Ensembl" id="ENSPNAT00000023675.2">
    <property type="protein sequence ID" value="ENSPNAP00000015475.1"/>
    <property type="gene ID" value="ENSPNAG00000021505.2"/>
</dbReference>
<dbReference type="GeneTree" id="ENSGT00940000158152"/>
<feature type="chain" id="PRO_5017198275" description="Glycoprotein hormone subunit beta domain-containing protein" evidence="9">
    <location>
        <begin position="22"/>
        <end position="135"/>
    </location>
</feature>
<comment type="function">
    <text evidence="1">Involved in gametogenesis and steroidogenesis.</text>
</comment>
<protein>
    <recommendedName>
        <fullName evidence="10">Glycoprotein hormone subunit beta domain-containing protein</fullName>
    </recommendedName>
</protein>
<dbReference type="GO" id="GO:0005615">
    <property type="term" value="C:extracellular space"/>
    <property type="evidence" value="ECO:0007669"/>
    <property type="project" value="TreeGrafter"/>
</dbReference>
<proteinExistence type="inferred from homology"/>
<dbReference type="GO" id="GO:0007186">
    <property type="term" value="P:G protein-coupled receptor signaling pathway"/>
    <property type="evidence" value="ECO:0007669"/>
    <property type="project" value="TreeGrafter"/>
</dbReference>
<dbReference type="InterPro" id="IPR006208">
    <property type="entry name" value="Glyco_hormone_CN"/>
</dbReference>
<accession>A0A3B4CVR3</accession>
<dbReference type="Pfam" id="PF00007">
    <property type="entry name" value="Cys_knot"/>
    <property type="match status" value="1"/>
</dbReference>
<dbReference type="GO" id="GO:0010628">
    <property type="term" value="P:positive regulation of gene expression"/>
    <property type="evidence" value="ECO:0007669"/>
    <property type="project" value="UniProtKB-ARBA"/>
</dbReference>
<dbReference type="CDD" id="cd00069">
    <property type="entry name" value="GHB_like"/>
    <property type="match status" value="1"/>
</dbReference>
<evidence type="ECO:0000313" key="12">
    <source>
        <dbReference type="Proteomes" id="UP001501920"/>
    </source>
</evidence>
<dbReference type="Proteomes" id="UP001501920">
    <property type="component" value="Chromosome 9"/>
</dbReference>
<gene>
    <name evidence="11" type="primary">TSHB</name>
</gene>
<evidence type="ECO:0000256" key="8">
    <source>
        <dbReference type="ARBA" id="ARBA00023180"/>
    </source>
</evidence>
<dbReference type="Gene3D" id="2.10.90.10">
    <property type="entry name" value="Cystine-knot cytokines"/>
    <property type="match status" value="1"/>
</dbReference>
<dbReference type="GO" id="GO:0005179">
    <property type="term" value="F:hormone activity"/>
    <property type="evidence" value="ECO:0007669"/>
    <property type="project" value="UniProtKB-KW"/>
</dbReference>
<dbReference type="InterPro" id="IPR001545">
    <property type="entry name" value="Gonadotropin_bsu"/>
</dbReference>
<dbReference type="SUPFAM" id="SSF57501">
    <property type="entry name" value="Cystine-knot cytokines"/>
    <property type="match status" value="1"/>
</dbReference>
<dbReference type="AlphaFoldDB" id="A0A3B4CVR3"/>
<reference evidence="11" key="2">
    <citation type="submission" date="2025-08" db="UniProtKB">
        <authorList>
            <consortium name="Ensembl"/>
        </authorList>
    </citation>
    <scope>IDENTIFICATION</scope>
</reference>
<evidence type="ECO:0000256" key="5">
    <source>
        <dbReference type="ARBA" id="ARBA00022525"/>
    </source>
</evidence>
<organism evidence="11 12">
    <name type="scientific">Pygocentrus nattereri</name>
    <name type="common">Red-bellied piranha</name>
    <dbReference type="NCBI Taxonomy" id="42514"/>
    <lineage>
        <taxon>Eukaryota</taxon>
        <taxon>Metazoa</taxon>
        <taxon>Chordata</taxon>
        <taxon>Craniata</taxon>
        <taxon>Vertebrata</taxon>
        <taxon>Euteleostomi</taxon>
        <taxon>Actinopterygii</taxon>
        <taxon>Neopterygii</taxon>
        <taxon>Teleostei</taxon>
        <taxon>Ostariophysi</taxon>
        <taxon>Characiformes</taxon>
        <taxon>Characoidei</taxon>
        <taxon>Pygocentrus</taxon>
    </lineage>
</organism>
<dbReference type="SMART" id="SM00068">
    <property type="entry name" value="GHB"/>
    <property type="match status" value="1"/>
</dbReference>